<accession>F4PV13</accession>
<dbReference type="RefSeq" id="XP_004358979.1">
    <property type="nucleotide sequence ID" value="XM_004358922.1"/>
</dbReference>
<proteinExistence type="predicted"/>
<sequence length="106" mass="12383">MVAPNSTLDNYDLSVQQQAEFLATGLKRKEEYKRWRSSSDQFEMTLFFIFGFFCQYLWLCGLFYVRSKNSKARLFACLSLGFLIVGFIAVVTMSMVVIWYNKSINN</sequence>
<dbReference type="AlphaFoldDB" id="F4PV13"/>
<dbReference type="PANTHER" id="PTHR34078">
    <property type="entry name" value="EXPRESSED PROTEIN"/>
    <property type="match status" value="1"/>
</dbReference>
<keyword evidence="3" id="KW-1185">Reference proteome</keyword>
<dbReference type="Proteomes" id="UP000007797">
    <property type="component" value="Unassembled WGS sequence"/>
</dbReference>
<evidence type="ECO:0000313" key="3">
    <source>
        <dbReference type="Proteomes" id="UP000007797"/>
    </source>
</evidence>
<keyword evidence="1" id="KW-1133">Transmembrane helix</keyword>
<keyword evidence="1" id="KW-0472">Membrane</keyword>
<organism evidence="2 3">
    <name type="scientific">Cavenderia fasciculata</name>
    <name type="common">Slime mold</name>
    <name type="synonym">Dictyostelium fasciculatum</name>
    <dbReference type="NCBI Taxonomy" id="261658"/>
    <lineage>
        <taxon>Eukaryota</taxon>
        <taxon>Amoebozoa</taxon>
        <taxon>Evosea</taxon>
        <taxon>Eumycetozoa</taxon>
        <taxon>Dictyostelia</taxon>
        <taxon>Acytosteliales</taxon>
        <taxon>Cavenderiaceae</taxon>
        <taxon>Cavenderia</taxon>
    </lineage>
</organism>
<evidence type="ECO:0000313" key="2">
    <source>
        <dbReference type="EMBL" id="EGG21129.1"/>
    </source>
</evidence>
<feature type="transmembrane region" description="Helical" evidence="1">
    <location>
        <begin position="77"/>
        <end position="100"/>
    </location>
</feature>
<dbReference type="GeneID" id="14873197"/>
<gene>
    <name evidence="2" type="ORF">DFA_01004</name>
</gene>
<reference evidence="3" key="1">
    <citation type="journal article" date="2011" name="Genome Res.">
        <title>Phylogeny-wide analysis of social amoeba genomes highlights ancient origins for complex intercellular communication.</title>
        <authorList>
            <person name="Heidel A.J."/>
            <person name="Lawal H.M."/>
            <person name="Felder M."/>
            <person name="Schilde C."/>
            <person name="Helps N.R."/>
            <person name="Tunggal B."/>
            <person name="Rivero F."/>
            <person name="John U."/>
            <person name="Schleicher M."/>
            <person name="Eichinger L."/>
            <person name="Platzer M."/>
            <person name="Noegel A.A."/>
            <person name="Schaap P."/>
            <person name="Gloeckner G."/>
        </authorList>
    </citation>
    <scope>NUCLEOTIDE SEQUENCE [LARGE SCALE GENOMIC DNA]</scope>
    <source>
        <strain evidence="3">SH3</strain>
    </source>
</reference>
<dbReference type="PANTHER" id="PTHR34078:SF1">
    <property type="entry name" value="TRANSMEMBRANE PROTEIN DDB_G0267530-RELATED"/>
    <property type="match status" value="1"/>
</dbReference>
<evidence type="ECO:0000256" key="1">
    <source>
        <dbReference type="SAM" id="Phobius"/>
    </source>
</evidence>
<dbReference type="EMBL" id="GL883010">
    <property type="protein sequence ID" value="EGG21129.1"/>
    <property type="molecule type" value="Genomic_DNA"/>
</dbReference>
<dbReference type="KEGG" id="dfa:DFA_01004"/>
<feature type="transmembrane region" description="Helical" evidence="1">
    <location>
        <begin position="44"/>
        <end position="65"/>
    </location>
</feature>
<protein>
    <recommendedName>
        <fullName evidence="4">Transmembrane protein</fullName>
    </recommendedName>
</protein>
<evidence type="ECO:0008006" key="4">
    <source>
        <dbReference type="Google" id="ProtNLM"/>
    </source>
</evidence>
<keyword evidence="1" id="KW-0812">Transmembrane</keyword>
<name>F4PV13_CACFS</name>